<dbReference type="SUPFAM" id="SSF55486">
    <property type="entry name" value="Metalloproteases ('zincins'), catalytic domain"/>
    <property type="match status" value="1"/>
</dbReference>
<dbReference type="Pfam" id="PF05649">
    <property type="entry name" value="Peptidase_M13_N"/>
    <property type="match status" value="1"/>
</dbReference>
<dbReference type="EMBL" id="JABSTU010000001">
    <property type="protein sequence ID" value="KAH8040464.1"/>
    <property type="molecule type" value="Genomic_DNA"/>
</dbReference>
<name>A0A9J6F2X6_RHIMP</name>
<feature type="domain" description="Peptidase M13 N-terminal" evidence="1">
    <location>
        <begin position="115"/>
        <end position="190"/>
    </location>
</feature>
<dbReference type="Gene3D" id="3.40.390.10">
    <property type="entry name" value="Collagenase (Catalytic Domain)"/>
    <property type="match status" value="1"/>
</dbReference>
<gene>
    <name evidence="2" type="ORF">HPB51_010701</name>
</gene>
<dbReference type="GO" id="GO:0006508">
    <property type="term" value="P:proteolysis"/>
    <property type="evidence" value="ECO:0007669"/>
    <property type="project" value="InterPro"/>
</dbReference>
<evidence type="ECO:0000259" key="1">
    <source>
        <dbReference type="Pfam" id="PF05649"/>
    </source>
</evidence>
<comment type="caution">
    <text evidence="2">The sequence shown here is derived from an EMBL/GenBank/DDBJ whole genome shotgun (WGS) entry which is preliminary data.</text>
</comment>
<dbReference type="VEuPathDB" id="VectorBase:LOC119186396"/>
<dbReference type="Proteomes" id="UP000821866">
    <property type="component" value="Chromosome 1"/>
</dbReference>
<keyword evidence="3" id="KW-1185">Reference proteome</keyword>
<reference evidence="2" key="2">
    <citation type="submission" date="2021-09" db="EMBL/GenBank/DDBJ databases">
        <authorList>
            <person name="Jia N."/>
            <person name="Wang J."/>
            <person name="Shi W."/>
            <person name="Du L."/>
            <person name="Sun Y."/>
            <person name="Zhan W."/>
            <person name="Jiang J."/>
            <person name="Wang Q."/>
            <person name="Zhang B."/>
            <person name="Ji P."/>
            <person name="Sakyi L.B."/>
            <person name="Cui X."/>
            <person name="Yuan T."/>
            <person name="Jiang B."/>
            <person name="Yang W."/>
            <person name="Lam T.T.-Y."/>
            <person name="Chang Q."/>
            <person name="Ding S."/>
            <person name="Wang X."/>
            <person name="Zhu J."/>
            <person name="Ruan X."/>
            <person name="Zhao L."/>
            <person name="Wei J."/>
            <person name="Que T."/>
            <person name="Du C."/>
            <person name="Cheng J."/>
            <person name="Dai P."/>
            <person name="Han X."/>
            <person name="Huang E."/>
            <person name="Gao Y."/>
            <person name="Liu J."/>
            <person name="Shao H."/>
            <person name="Ye R."/>
            <person name="Li L."/>
            <person name="Wei W."/>
            <person name="Wang X."/>
            <person name="Wang C."/>
            <person name="Huo Q."/>
            <person name="Li W."/>
            <person name="Guo W."/>
            <person name="Chen H."/>
            <person name="Chen S."/>
            <person name="Zhou L."/>
            <person name="Zhou L."/>
            <person name="Ni X."/>
            <person name="Tian J."/>
            <person name="Zhou Y."/>
            <person name="Sheng Y."/>
            <person name="Liu T."/>
            <person name="Pan Y."/>
            <person name="Xia L."/>
            <person name="Li J."/>
            <person name="Zhao F."/>
            <person name="Cao W."/>
        </authorList>
    </citation>
    <scope>NUCLEOTIDE SEQUENCE</scope>
    <source>
        <strain evidence="2">Rmic-2018</strain>
        <tissue evidence="2">Larvae</tissue>
    </source>
</reference>
<reference evidence="2" key="1">
    <citation type="journal article" date="2020" name="Cell">
        <title>Large-Scale Comparative Analyses of Tick Genomes Elucidate Their Genetic Diversity and Vector Capacities.</title>
        <authorList>
            <consortium name="Tick Genome and Microbiome Consortium (TIGMIC)"/>
            <person name="Jia N."/>
            <person name="Wang J."/>
            <person name="Shi W."/>
            <person name="Du L."/>
            <person name="Sun Y."/>
            <person name="Zhan W."/>
            <person name="Jiang J.F."/>
            <person name="Wang Q."/>
            <person name="Zhang B."/>
            <person name="Ji P."/>
            <person name="Bell-Sakyi L."/>
            <person name="Cui X.M."/>
            <person name="Yuan T.T."/>
            <person name="Jiang B.G."/>
            <person name="Yang W.F."/>
            <person name="Lam T.T."/>
            <person name="Chang Q.C."/>
            <person name="Ding S.J."/>
            <person name="Wang X.J."/>
            <person name="Zhu J.G."/>
            <person name="Ruan X.D."/>
            <person name="Zhao L."/>
            <person name="Wei J.T."/>
            <person name="Ye R.Z."/>
            <person name="Que T.C."/>
            <person name="Du C.H."/>
            <person name="Zhou Y.H."/>
            <person name="Cheng J.X."/>
            <person name="Dai P.F."/>
            <person name="Guo W.B."/>
            <person name="Han X.H."/>
            <person name="Huang E.J."/>
            <person name="Li L.F."/>
            <person name="Wei W."/>
            <person name="Gao Y.C."/>
            <person name="Liu J.Z."/>
            <person name="Shao H.Z."/>
            <person name="Wang X."/>
            <person name="Wang C.C."/>
            <person name="Yang T.C."/>
            <person name="Huo Q.B."/>
            <person name="Li W."/>
            <person name="Chen H.Y."/>
            <person name="Chen S.E."/>
            <person name="Zhou L.G."/>
            <person name="Ni X.B."/>
            <person name="Tian J.H."/>
            <person name="Sheng Y."/>
            <person name="Liu T."/>
            <person name="Pan Y.S."/>
            <person name="Xia L.Y."/>
            <person name="Li J."/>
            <person name="Zhao F."/>
            <person name="Cao W.C."/>
        </authorList>
    </citation>
    <scope>NUCLEOTIDE SEQUENCE</scope>
    <source>
        <strain evidence="2">Rmic-2018</strain>
    </source>
</reference>
<proteinExistence type="predicted"/>
<sequence length="246" mass="28153">MYGPFTLFAVRNILNHDERFAALTLENSLKSVDESVTSLFLPEQWVTAFSKYTNNTYTETDSIFVKDNDLQILALSLKSKWLGAKGLNYLVAWNVYTRLVNFTLPYEIGQFLKPSEVCYDHTGKAMRLALLSPYLEREASPSAVEEVKKMLSIIRNAFSREFETSSWVVGEDRRIAISKLANLRAFVGSPGQRIAPYFVERLYLEMPFLAVSELLDIFLDFKVATRRASPLTLTIPRVGEEYGRYM</sequence>
<evidence type="ECO:0000313" key="2">
    <source>
        <dbReference type="EMBL" id="KAH8040464.1"/>
    </source>
</evidence>
<organism evidence="2 3">
    <name type="scientific">Rhipicephalus microplus</name>
    <name type="common">Cattle tick</name>
    <name type="synonym">Boophilus microplus</name>
    <dbReference type="NCBI Taxonomy" id="6941"/>
    <lineage>
        <taxon>Eukaryota</taxon>
        <taxon>Metazoa</taxon>
        <taxon>Ecdysozoa</taxon>
        <taxon>Arthropoda</taxon>
        <taxon>Chelicerata</taxon>
        <taxon>Arachnida</taxon>
        <taxon>Acari</taxon>
        <taxon>Parasitiformes</taxon>
        <taxon>Ixodida</taxon>
        <taxon>Ixodoidea</taxon>
        <taxon>Ixodidae</taxon>
        <taxon>Rhipicephalinae</taxon>
        <taxon>Rhipicephalus</taxon>
        <taxon>Boophilus</taxon>
    </lineage>
</organism>
<dbReference type="InterPro" id="IPR008753">
    <property type="entry name" value="Peptidase_M13_N"/>
</dbReference>
<dbReference type="InterPro" id="IPR042089">
    <property type="entry name" value="Peptidase_M13_dom_2"/>
</dbReference>
<dbReference type="Gene3D" id="1.10.1380.10">
    <property type="entry name" value="Neutral endopeptidase , domain2"/>
    <property type="match status" value="1"/>
</dbReference>
<protein>
    <recommendedName>
        <fullName evidence="1">Peptidase M13 N-terminal domain-containing protein</fullName>
    </recommendedName>
</protein>
<dbReference type="AlphaFoldDB" id="A0A9J6F2X6"/>
<evidence type="ECO:0000313" key="3">
    <source>
        <dbReference type="Proteomes" id="UP000821866"/>
    </source>
</evidence>
<accession>A0A9J6F2X6</accession>
<dbReference type="GO" id="GO:0008237">
    <property type="term" value="F:metallopeptidase activity"/>
    <property type="evidence" value="ECO:0007669"/>
    <property type="project" value="InterPro"/>
</dbReference>
<dbReference type="InterPro" id="IPR024079">
    <property type="entry name" value="MetalloPept_cat_dom_sf"/>
</dbReference>